<dbReference type="EMBL" id="LR536450">
    <property type="protein sequence ID" value="VFU10205.1"/>
    <property type="molecule type" value="Genomic_DNA"/>
</dbReference>
<dbReference type="Proteomes" id="UP000294360">
    <property type="component" value="Chromosome"/>
</dbReference>
<organism evidence="1 2">
    <name type="scientific">Methylocella tundrae</name>
    <dbReference type="NCBI Taxonomy" id="227605"/>
    <lineage>
        <taxon>Bacteria</taxon>
        <taxon>Pseudomonadati</taxon>
        <taxon>Pseudomonadota</taxon>
        <taxon>Alphaproteobacteria</taxon>
        <taxon>Hyphomicrobiales</taxon>
        <taxon>Beijerinckiaceae</taxon>
        <taxon>Methylocella</taxon>
    </lineage>
</organism>
<dbReference type="KEGG" id="mtun:MTUNDRAET4_3318"/>
<protein>
    <submittedName>
        <fullName evidence="1">Uncharacterized protein</fullName>
    </submittedName>
</protein>
<accession>A0A4U8Z3Z3</accession>
<proteinExistence type="predicted"/>
<dbReference type="AlphaFoldDB" id="A0A4U8Z3Z3"/>
<sequence length="72" mass="8263">MRSLPPFQAEMTWRRISCRACERRWRTREVPKRFNLLLFASKGFSHTCTSGTLLTGMGSDVLIQQVMKAGQS</sequence>
<name>A0A4U8Z3Z3_METTU</name>
<evidence type="ECO:0000313" key="2">
    <source>
        <dbReference type="Proteomes" id="UP000294360"/>
    </source>
</evidence>
<evidence type="ECO:0000313" key="1">
    <source>
        <dbReference type="EMBL" id="VFU10205.1"/>
    </source>
</evidence>
<reference evidence="1 2" key="1">
    <citation type="submission" date="2019-03" db="EMBL/GenBank/DDBJ databases">
        <authorList>
            <person name="Kox A.R. M."/>
        </authorList>
    </citation>
    <scope>NUCLEOTIDE SEQUENCE [LARGE SCALE GENOMIC DNA]</scope>
    <source>
        <strain evidence="1">MTUNDRAET4 annotated genome</strain>
    </source>
</reference>
<gene>
    <name evidence="1" type="ORF">MTUNDRAET4_3318</name>
</gene>